<feature type="region of interest" description="Disordered" evidence="1">
    <location>
        <begin position="1"/>
        <end position="28"/>
    </location>
</feature>
<name>A0A3N4UYZ3_9BURK</name>
<dbReference type="InterPro" id="IPR018490">
    <property type="entry name" value="cNMP-bd_dom_sf"/>
</dbReference>
<reference evidence="2 3" key="1">
    <citation type="submission" date="2018-11" db="EMBL/GenBank/DDBJ databases">
        <title>Genomic Encyclopedia of Type Strains, Phase IV (KMG-IV): sequencing the most valuable type-strain genomes for metagenomic binning, comparative biology and taxonomic classification.</title>
        <authorList>
            <person name="Goeker M."/>
        </authorList>
    </citation>
    <scope>NUCLEOTIDE SEQUENCE [LARGE SCALE GENOMIC DNA]</scope>
    <source>
        <strain evidence="2 3">DSM 101684</strain>
    </source>
</reference>
<dbReference type="SUPFAM" id="SSF51206">
    <property type="entry name" value="cAMP-binding domain-like"/>
    <property type="match status" value="1"/>
</dbReference>
<dbReference type="Proteomes" id="UP000272193">
    <property type="component" value="Unassembled WGS sequence"/>
</dbReference>
<protein>
    <submittedName>
        <fullName evidence="2">CRP-like cAMP-binding protein</fullName>
    </submittedName>
</protein>
<gene>
    <name evidence="2" type="ORF">EDC62_1874</name>
</gene>
<evidence type="ECO:0000313" key="2">
    <source>
        <dbReference type="EMBL" id="RPE66800.1"/>
    </source>
</evidence>
<organism evidence="2 3">
    <name type="scientific">Tibeticola sediminis</name>
    <dbReference type="NCBI Taxonomy" id="1917811"/>
    <lineage>
        <taxon>Bacteria</taxon>
        <taxon>Pseudomonadati</taxon>
        <taxon>Pseudomonadota</taxon>
        <taxon>Betaproteobacteria</taxon>
        <taxon>Burkholderiales</taxon>
        <taxon>Comamonadaceae</taxon>
        <taxon>Tibeticola</taxon>
    </lineage>
</organism>
<evidence type="ECO:0000313" key="3">
    <source>
        <dbReference type="Proteomes" id="UP000272193"/>
    </source>
</evidence>
<dbReference type="Gene3D" id="2.60.120.10">
    <property type="entry name" value="Jelly Rolls"/>
    <property type="match status" value="1"/>
</dbReference>
<dbReference type="InterPro" id="IPR014710">
    <property type="entry name" value="RmlC-like_jellyroll"/>
</dbReference>
<dbReference type="OrthoDB" id="5297329at2"/>
<accession>A0A3N4UYZ3</accession>
<proteinExistence type="predicted"/>
<comment type="caution">
    <text evidence="2">The sequence shown here is derived from an EMBL/GenBank/DDBJ whole genome shotgun (WGS) entry which is preliminary data.</text>
</comment>
<dbReference type="AlphaFoldDB" id="A0A3N4UYZ3"/>
<sequence length="221" mass="23605">MKLVSHTSLHPGGSAALTPAPRPTEGDEWHLDVSRGRALLEPGQHATLWRICSGAFLVERPTRDGPDVVALALPGDLVGLEALLGEPCTFGVSALLSGRARPESLGGDAGLARALGDAVRQQQRQALEMSQLRSGPVLERLQHLLHMLSRERGGAIERKDLPTLKAIARLVNSAPETVCRELNRLLPARPRAAQRRERAAGNAWTLIASAAMPSGRMAQAA</sequence>
<dbReference type="EMBL" id="RKQL01000004">
    <property type="protein sequence ID" value="RPE66800.1"/>
    <property type="molecule type" value="Genomic_DNA"/>
</dbReference>
<evidence type="ECO:0000256" key="1">
    <source>
        <dbReference type="SAM" id="MobiDB-lite"/>
    </source>
</evidence>
<keyword evidence="3" id="KW-1185">Reference proteome</keyword>
<dbReference type="RefSeq" id="WP_124222960.1">
    <property type="nucleotide sequence ID" value="NZ_RKQL01000004.1"/>
</dbReference>